<dbReference type="InterPro" id="IPR013783">
    <property type="entry name" value="Ig-like_fold"/>
</dbReference>
<keyword evidence="2" id="KW-1015">Disulfide bond</keyword>
<reference evidence="4 5" key="1">
    <citation type="submission" date="2021-06" db="EMBL/GenBank/DDBJ databases">
        <authorList>
            <person name="Palmer J.M."/>
        </authorList>
    </citation>
    <scope>NUCLEOTIDE SEQUENCE [LARGE SCALE GENOMIC DNA]</scope>
    <source>
        <strain evidence="4 5">XC_2019</strain>
        <tissue evidence="4">Muscle</tissue>
    </source>
</reference>
<evidence type="ECO:0000259" key="3">
    <source>
        <dbReference type="PROSITE" id="PS50835"/>
    </source>
</evidence>
<dbReference type="PANTHER" id="PTHR45080">
    <property type="entry name" value="CONTACTIN 5"/>
    <property type="match status" value="1"/>
</dbReference>
<dbReference type="InterPro" id="IPR003599">
    <property type="entry name" value="Ig_sub"/>
</dbReference>
<dbReference type="EMBL" id="JAHRIN010034031">
    <property type="protein sequence ID" value="MEQ2202908.1"/>
    <property type="molecule type" value="Genomic_DNA"/>
</dbReference>
<dbReference type="CDD" id="cd00096">
    <property type="entry name" value="Ig"/>
    <property type="match status" value="1"/>
</dbReference>
<dbReference type="Proteomes" id="UP001434883">
    <property type="component" value="Unassembled WGS sequence"/>
</dbReference>
<dbReference type="SMART" id="SM00409">
    <property type="entry name" value="IG"/>
    <property type="match status" value="1"/>
</dbReference>
<comment type="caution">
    <text evidence="4">The sequence shown here is derived from an EMBL/GenBank/DDBJ whole genome shotgun (WGS) entry which is preliminary data.</text>
</comment>
<name>A0ABV0R453_9TELE</name>
<gene>
    <name evidence="4" type="ORF">XENOCAPTIV_019822</name>
</gene>
<dbReference type="InterPro" id="IPR003598">
    <property type="entry name" value="Ig_sub2"/>
</dbReference>
<protein>
    <recommendedName>
        <fullName evidence="3">Ig-like domain-containing protein</fullName>
    </recommendedName>
</protein>
<dbReference type="Gene3D" id="2.60.40.10">
    <property type="entry name" value="Immunoglobulins"/>
    <property type="match status" value="2"/>
</dbReference>
<feature type="domain" description="Ig-like" evidence="3">
    <location>
        <begin position="1"/>
        <end position="131"/>
    </location>
</feature>
<dbReference type="SMART" id="SM00408">
    <property type="entry name" value="IGc2"/>
    <property type="match status" value="1"/>
</dbReference>
<evidence type="ECO:0000256" key="1">
    <source>
        <dbReference type="ARBA" id="ARBA00022729"/>
    </source>
</evidence>
<evidence type="ECO:0000256" key="2">
    <source>
        <dbReference type="ARBA" id="ARBA00023157"/>
    </source>
</evidence>
<accession>A0ABV0R453</accession>
<evidence type="ECO:0000313" key="4">
    <source>
        <dbReference type="EMBL" id="MEQ2202908.1"/>
    </source>
</evidence>
<dbReference type="Pfam" id="PF07679">
    <property type="entry name" value="I-set"/>
    <property type="match status" value="1"/>
</dbReference>
<dbReference type="InterPro" id="IPR036179">
    <property type="entry name" value="Ig-like_dom_sf"/>
</dbReference>
<dbReference type="PROSITE" id="PS50835">
    <property type="entry name" value="IG_LIKE"/>
    <property type="match status" value="1"/>
</dbReference>
<proteinExistence type="predicted"/>
<evidence type="ECO:0000313" key="5">
    <source>
        <dbReference type="Proteomes" id="UP001434883"/>
    </source>
</evidence>
<dbReference type="InterPro" id="IPR007110">
    <property type="entry name" value="Ig-like_dom"/>
</dbReference>
<dbReference type="PANTHER" id="PTHR45080:SF8">
    <property type="entry name" value="IG-LIKE DOMAIN-CONTAINING PROTEIN"/>
    <property type="match status" value="1"/>
</dbReference>
<sequence length="202" mass="22257">SNLTMDVTGLLDTMVTLECEVRGVPHPTITWFRRGEAVMSSRHAQYVDRGLRLKIPHVQASDAGQHSHRKCKLFISRWYKDGKQISSGEGLRISASGRRLIVSRAQMSDTARFQCLATNEAGDHERNFNVTVQEPPSIPLCGDIINQTVLSGFSTELECKASGSPLPGKTDRRCPPPHCCGHSQPAVLISSCLYLSLKKEGQ</sequence>
<dbReference type="Pfam" id="PF13927">
    <property type="entry name" value="Ig_3"/>
    <property type="match status" value="1"/>
</dbReference>
<dbReference type="InterPro" id="IPR013098">
    <property type="entry name" value="Ig_I-set"/>
</dbReference>
<feature type="non-terminal residue" evidence="4">
    <location>
        <position position="1"/>
    </location>
</feature>
<keyword evidence="5" id="KW-1185">Reference proteome</keyword>
<dbReference type="SUPFAM" id="SSF48726">
    <property type="entry name" value="Immunoglobulin"/>
    <property type="match status" value="2"/>
</dbReference>
<organism evidence="4 5">
    <name type="scientific">Xenoophorus captivus</name>
    <dbReference type="NCBI Taxonomy" id="1517983"/>
    <lineage>
        <taxon>Eukaryota</taxon>
        <taxon>Metazoa</taxon>
        <taxon>Chordata</taxon>
        <taxon>Craniata</taxon>
        <taxon>Vertebrata</taxon>
        <taxon>Euteleostomi</taxon>
        <taxon>Actinopterygii</taxon>
        <taxon>Neopterygii</taxon>
        <taxon>Teleostei</taxon>
        <taxon>Neoteleostei</taxon>
        <taxon>Acanthomorphata</taxon>
        <taxon>Ovalentaria</taxon>
        <taxon>Atherinomorphae</taxon>
        <taxon>Cyprinodontiformes</taxon>
        <taxon>Goodeidae</taxon>
        <taxon>Xenoophorus</taxon>
    </lineage>
</organism>
<dbReference type="InterPro" id="IPR050958">
    <property type="entry name" value="Cell_Adh-Cytoskel_Orgn"/>
</dbReference>
<keyword evidence="1" id="KW-0732">Signal</keyword>